<dbReference type="Gene3D" id="1.10.260.40">
    <property type="entry name" value="lambda repressor-like DNA-binding domains"/>
    <property type="match status" value="1"/>
</dbReference>
<dbReference type="EMBL" id="WRPP01000011">
    <property type="protein sequence ID" value="MVU83030.1"/>
    <property type="molecule type" value="Genomic_DNA"/>
</dbReference>
<dbReference type="CDD" id="cd00093">
    <property type="entry name" value="HTH_XRE"/>
    <property type="match status" value="1"/>
</dbReference>
<reference evidence="2 3" key="1">
    <citation type="submission" date="2019-12" db="EMBL/GenBank/DDBJ databases">
        <title>Nocardia sp. nov. ET3-3 isolated from soil.</title>
        <authorList>
            <person name="Kanchanasin P."/>
            <person name="Tanasupawat S."/>
            <person name="Yuki M."/>
            <person name="Kudo T."/>
        </authorList>
    </citation>
    <scope>NUCLEOTIDE SEQUENCE [LARGE SCALE GENOMIC DNA]</scope>
    <source>
        <strain evidence="2 3">ET3-3</strain>
    </source>
</reference>
<dbReference type="InterPro" id="IPR041413">
    <property type="entry name" value="MLTR_LBD"/>
</dbReference>
<dbReference type="SUPFAM" id="SSF47413">
    <property type="entry name" value="lambda repressor-like DNA-binding domains"/>
    <property type="match status" value="1"/>
</dbReference>
<dbReference type="PANTHER" id="PTHR35010:SF3">
    <property type="entry name" value="BLL4873 PROTEIN"/>
    <property type="match status" value="1"/>
</dbReference>
<sequence length="267" mass="30509">MVEALDLILEQPLVGMYMRYRRETLGLTQEDAARLMFISVSLYRKLENGERAMSADRIEDWCAAMDAPKWMLEKMLSLALPRLSQLAVGSWPPVLRVEDLEHLEALPVPAFFHRSPEQDVLAANGIALGAFPWLAPASLDTERPVNVLEQFMTVPEARELIINWETVVHRLLFALRVLSPGLVAPERFEQILDSCRTNPDFERLWAAPMSEELYNDSCVQVRLPGMDAPMRFTMRHYNAFHPECGYQLFMLTPRSPETPTVDPLVID</sequence>
<dbReference type="InterPro" id="IPR001387">
    <property type="entry name" value="Cro/C1-type_HTH"/>
</dbReference>
<protein>
    <submittedName>
        <fullName evidence="2">Helix-turn-helix domain-containing protein</fullName>
    </submittedName>
</protein>
<dbReference type="InterPro" id="IPR010982">
    <property type="entry name" value="Lambda_DNA-bd_dom_sf"/>
</dbReference>
<evidence type="ECO:0000313" key="2">
    <source>
        <dbReference type="EMBL" id="MVU83030.1"/>
    </source>
</evidence>
<dbReference type="Pfam" id="PF13560">
    <property type="entry name" value="HTH_31"/>
    <property type="match status" value="1"/>
</dbReference>
<dbReference type="RefSeq" id="WP_157392606.1">
    <property type="nucleotide sequence ID" value="NZ_WRPP01000011.1"/>
</dbReference>
<comment type="caution">
    <text evidence="2">The sequence shown here is derived from an EMBL/GenBank/DDBJ whole genome shotgun (WGS) entry which is preliminary data.</text>
</comment>
<dbReference type="AlphaFoldDB" id="A0A7K1V8Q5"/>
<dbReference type="Gene3D" id="3.30.450.180">
    <property type="match status" value="1"/>
</dbReference>
<name>A0A7K1V8Q5_9NOCA</name>
<organism evidence="2 3">
    <name type="scientific">Nocardia terrae</name>
    <dbReference type="NCBI Taxonomy" id="2675851"/>
    <lineage>
        <taxon>Bacteria</taxon>
        <taxon>Bacillati</taxon>
        <taxon>Actinomycetota</taxon>
        <taxon>Actinomycetes</taxon>
        <taxon>Mycobacteriales</taxon>
        <taxon>Nocardiaceae</taxon>
        <taxon>Nocardia</taxon>
    </lineage>
</organism>
<accession>A0A7K1V8Q5</accession>
<dbReference type="PANTHER" id="PTHR35010">
    <property type="entry name" value="BLL4672 PROTEIN-RELATED"/>
    <property type="match status" value="1"/>
</dbReference>
<keyword evidence="3" id="KW-1185">Reference proteome</keyword>
<dbReference type="SMART" id="SM00530">
    <property type="entry name" value="HTH_XRE"/>
    <property type="match status" value="1"/>
</dbReference>
<feature type="domain" description="HTH cro/C1-type" evidence="1">
    <location>
        <begin position="18"/>
        <end position="71"/>
    </location>
</feature>
<gene>
    <name evidence="2" type="ORF">GPX89_38060</name>
</gene>
<proteinExistence type="predicted"/>
<evidence type="ECO:0000259" key="1">
    <source>
        <dbReference type="PROSITE" id="PS50943"/>
    </source>
</evidence>
<dbReference type="PROSITE" id="PS50943">
    <property type="entry name" value="HTH_CROC1"/>
    <property type="match status" value="1"/>
</dbReference>
<evidence type="ECO:0000313" key="3">
    <source>
        <dbReference type="Proteomes" id="UP000466794"/>
    </source>
</evidence>
<dbReference type="Pfam" id="PF17765">
    <property type="entry name" value="MLTR_LBD"/>
    <property type="match status" value="1"/>
</dbReference>
<dbReference type="GO" id="GO:0003677">
    <property type="term" value="F:DNA binding"/>
    <property type="evidence" value="ECO:0007669"/>
    <property type="project" value="InterPro"/>
</dbReference>
<dbReference type="Proteomes" id="UP000466794">
    <property type="component" value="Unassembled WGS sequence"/>
</dbReference>